<accession>A0ABT9Y6U0</accession>
<gene>
    <name evidence="7" type="primary">aroK</name>
    <name evidence="8" type="ORF">J2S01_001243</name>
</gene>
<dbReference type="InterPro" id="IPR000623">
    <property type="entry name" value="Shikimate_kinase/TSH1"/>
</dbReference>
<dbReference type="PRINTS" id="PR01100">
    <property type="entry name" value="SHIKIMTKNASE"/>
</dbReference>
<dbReference type="Proteomes" id="UP001239167">
    <property type="component" value="Unassembled WGS sequence"/>
</dbReference>
<keyword evidence="2 7" id="KW-0808">Transferase</keyword>
<organism evidence="8 9">
    <name type="scientific">Pectinatus haikarae</name>
    <dbReference type="NCBI Taxonomy" id="349096"/>
    <lineage>
        <taxon>Bacteria</taxon>
        <taxon>Bacillati</taxon>
        <taxon>Bacillota</taxon>
        <taxon>Negativicutes</taxon>
        <taxon>Selenomonadales</taxon>
        <taxon>Selenomonadaceae</taxon>
        <taxon>Pectinatus</taxon>
    </lineage>
</organism>
<reference evidence="8 9" key="1">
    <citation type="submission" date="2023-07" db="EMBL/GenBank/DDBJ databases">
        <title>Genomic Encyclopedia of Type Strains, Phase IV (KMG-IV): sequencing the most valuable type-strain genomes for metagenomic binning, comparative biology and taxonomic classification.</title>
        <authorList>
            <person name="Goeker M."/>
        </authorList>
    </citation>
    <scope>NUCLEOTIDE SEQUENCE [LARGE SCALE GENOMIC DNA]</scope>
    <source>
        <strain evidence="8 9">DSM 16980</strain>
    </source>
</reference>
<evidence type="ECO:0000256" key="2">
    <source>
        <dbReference type="ARBA" id="ARBA00022679"/>
    </source>
</evidence>
<keyword evidence="4 7" id="KW-0418">Kinase</keyword>
<evidence type="ECO:0000256" key="3">
    <source>
        <dbReference type="ARBA" id="ARBA00022741"/>
    </source>
</evidence>
<keyword evidence="7" id="KW-0479">Metal-binding</keyword>
<dbReference type="RefSeq" id="WP_307223580.1">
    <property type="nucleotide sequence ID" value="NZ_CP116940.1"/>
</dbReference>
<evidence type="ECO:0000256" key="7">
    <source>
        <dbReference type="HAMAP-Rule" id="MF_00109"/>
    </source>
</evidence>
<comment type="caution">
    <text evidence="7">Lacks conserved residue(s) required for the propagation of feature annotation.</text>
</comment>
<keyword evidence="7" id="KW-0460">Magnesium</keyword>
<keyword evidence="3 7" id="KW-0547">Nucleotide-binding</keyword>
<keyword evidence="6 7" id="KW-0057">Aromatic amino acid biosynthesis</keyword>
<feature type="binding site" evidence="7">
    <location>
        <position position="79"/>
    </location>
    <ligand>
        <name>substrate</name>
    </ligand>
</feature>
<evidence type="ECO:0000256" key="1">
    <source>
        <dbReference type="ARBA" id="ARBA00022605"/>
    </source>
</evidence>
<evidence type="ECO:0000313" key="8">
    <source>
        <dbReference type="EMBL" id="MDQ0203527.1"/>
    </source>
</evidence>
<comment type="pathway">
    <text evidence="7">Metabolic intermediate biosynthesis; chorismate biosynthesis; chorismate from D-erythrose 4-phosphate and phosphoenolpyruvate: step 5/7.</text>
</comment>
<feature type="binding site" evidence="7">
    <location>
        <position position="33"/>
    </location>
    <ligand>
        <name>substrate</name>
    </ligand>
</feature>
<keyword evidence="5 7" id="KW-0067">ATP-binding</keyword>
<comment type="cofactor">
    <cofactor evidence="7">
        <name>Mg(2+)</name>
        <dbReference type="ChEBI" id="CHEBI:18420"/>
    </cofactor>
    <text evidence="7">Binds 1 Mg(2+) ion per subunit.</text>
</comment>
<comment type="caution">
    <text evidence="8">The sequence shown here is derived from an EMBL/GenBank/DDBJ whole genome shotgun (WGS) entry which is preliminary data.</text>
</comment>
<evidence type="ECO:0000313" key="9">
    <source>
        <dbReference type="Proteomes" id="UP001239167"/>
    </source>
</evidence>
<feature type="binding site" evidence="7">
    <location>
        <position position="57"/>
    </location>
    <ligand>
        <name>substrate</name>
    </ligand>
</feature>
<comment type="catalytic activity">
    <reaction evidence="7">
        <text>shikimate + ATP = 3-phosphoshikimate + ADP + H(+)</text>
        <dbReference type="Rhea" id="RHEA:13121"/>
        <dbReference type="ChEBI" id="CHEBI:15378"/>
        <dbReference type="ChEBI" id="CHEBI:30616"/>
        <dbReference type="ChEBI" id="CHEBI:36208"/>
        <dbReference type="ChEBI" id="CHEBI:145989"/>
        <dbReference type="ChEBI" id="CHEBI:456216"/>
        <dbReference type="EC" id="2.7.1.71"/>
    </reaction>
</comment>
<dbReference type="PANTHER" id="PTHR21087">
    <property type="entry name" value="SHIKIMATE KINASE"/>
    <property type="match status" value="1"/>
</dbReference>
<name>A0ABT9Y6U0_9FIRM</name>
<evidence type="ECO:0000256" key="6">
    <source>
        <dbReference type="ARBA" id="ARBA00023141"/>
    </source>
</evidence>
<keyword evidence="9" id="KW-1185">Reference proteome</keyword>
<sequence length="169" mass="19273">MKNIVLIGFMGTGKSSVGRLLAEKLGYSFVDTDTLIEERTELSIPQIFAESGEDYFRQYEKKIVKEVCSRANIVISTGGGVPMFEENRLSMKTGGNILICLRAGIPTIMRRTKGRNNRPLLKNDESKMQSLLEKRMPFYDQADFMIDTDDLTPLQIVNEIIVYLRRKKN</sequence>
<dbReference type="EMBL" id="JAUSUE010000007">
    <property type="protein sequence ID" value="MDQ0203527.1"/>
    <property type="molecule type" value="Genomic_DNA"/>
</dbReference>
<keyword evidence="7" id="KW-0963">Cytoplasm</keyword>
<dbReference type="InterPro" id="IPR027417">
    <property type="entry name" value="P-loop_NTPase"/>
</dbReference>
<comment type="function">
    <text evidence="7">Catalyzes the specific phosphorylation of the 3-hydroxyl group of shikimic acid using ATP as a cosubstrate.</text>
</comment>
<dbReference type="Pfam" id="PF01202">
    <property type="entry name" value="SKI"/>
    <property type="match status" value="1"/>
</dbReference>
<dbReference type="Gene3D" id="3.40.50.300">
    <property type="entry name" value="P-loop containing nucleotide triphosphate hydrolases"/>
    <property type="match status" value="1"/>
</dbReference>
<feature type="binding site" evidence="7">
    <location>
        <position position="135"/>
    </location>
    <ligand>
        <name>substrate</name>
    </ligand>
</feature>
<dbReference type="SUPFAM" id="SSF52540">
    <property type="entry name" value="P-loop containing nucleoside triphosphate hydrolases"/>
    <property type="match status" value="1"/>
</dbReference>
<comment type="subunit">
    <text evidence="7">Monomer.</text>
</comment>
<dbReference type="PANTHER" id="PTHR21087:SF16">
    <property type="entry name" value="SHIKIMATE KINASE 1, CHLOROPLASTIC"/>
    <property type="match status" value="1"/>
</dbReference>
<dbReference type="HAMAP" id="MF_00109">
    <property type="entry name" value="Shikimate_kinase"/>
    <property type="match status" value="1"/>
</dbReference>
<feature type="binding site" evidence="7">
    <location>
        <position position="118"/>
    </location>
    <ligand>
        <name>ATP</name>
        <dbReference type="ChEBI" id="CHEBI:30616"/>
    </ligand>
</feature>
<dbReference type="GO" id="GO:0004765">
    <property type="term" value="F:shikimate kinase activity"/>
    <property type="evidence" value="ECO:0007669"/>
    <property type="project" value="UniProtKB-EC"/>
</dbReference>
<dbReference type="CDD" id="cd00464">
    <property type="entry name" value="SK"/>
    <property type="match status" value="1"/>
</dbReference>
<protein>
    <recommendedName>
        <fullName evidence="7">Shikimate kinase</fullName>
        <shortName evidence="7">SK</shortName>
        <ecNumber evidence="7">2.7.1.71</ecNumber>
    </recommendedName>
</protein>
<dbReference type="InterPro" id="IPR031322">
    <property type="entry name" value="Shikimate/glucono_kinase"/>
</dbReference>
<comment type="subcellular location">
    <subcellularLocation>
        <location evidence="7">Cytoplasm</location>
    </subcellularLocation>
</comment>
<feature type="binding site" evidence="7">
    <location>
        <position position="15"/>
    </location>
    <ligand>
        <name>Mg(2+)</name>
        <dbReference type="ChEBI" id="CHEBI:18420"/>
    </ligand>
</feature>
<proteinExistence type="inferred from homology"/>
<evidence type="ECO:0000256" key="5">
    <source>
        <dbReference type="ARBA" id="ARBA00022840"/>
    </source>
</evidence>
<dbReference type="EC" id="2.7.1.71" evidence="7"/>
<feature type="binding site" evidence="7">
    <location>
        <begin position="11"/>
        <end position="16"/>
    </location>
    <ligand>
        <name>ATP</name>
        <dbReference type="ChEBI" id="CHEBI:30616"/>
    </ligand>
</feature>
<comment type="similarity">
    <text evidence="7">Belongs to the shikimate kinase family.</text>
</comment>
<evidence type="ECO:0000256" key="4">
    <source>
        <dbReference type="ARBA" id="ARBA00022777"/>
    </source>
</evidence>
<keyword evidence="1 7" id="KW-0028">Amino-acid biosynthesis</keyword>